<dbReference type="Proteomes" id="UP001617907">
    <property type="component" value="Unassembled WGS sequence"/>
</dbReference>
<comment type="caution">
    <text evidence="1">The sequence shown here is derived from an EMBL/GenBank/DDBJ whole genome shotgun (WGS) entry which is preliminary data.</text>
</comment>
<dbReference type="EMBL" id="JBIVPC010000001">
    <property type="protein sequence ID" value="MFJ6035051.1"/>
    <property type="molecule type" value="Genomic_DNA"/>
</dbReference>
<keyword evidence="2" id="KW-1185">Reference proteome</keyword>
<evidence type="ECO:0000313" key="2">
    <source>
        <dbReference type="Proteomes" id="UP001617907"/>
    </source>
</evidence>
<dbReference type="RefSeq" id="WP_350891044.1">
    <property type="nucleotide sequence ID" value="NZ_JBEOTR010000013.1"/>
</dbReference>
<proteinExistence type="predicted"/>
<organism evidence="1 2">
    <name type="scientific">Streptomyces ardesiacus</name>
    <dbReference type="NCBI Taxonomy" id="285564"/>
    <lineage>
        <taxon>Bacteria</taxon>
        <taxon>Bacillati</taxon>
        <taxon>Actinomycetota</taxon>
        <taxon>Actinomycetes</taxon>
        <taxon>Kitasatosporales</taxon>
        <taxon>Streptomycetaceae</taxon>
        <taxon>Streptomyces</taxon>
    </lineage>
</organism>
<gene>
    <name evidence="1" type="ORF">ACIQFM_02185</name>
</gene>
<name>A0ABW8H2P3_9ACTN</name>
<reference evidence="1 2" key="1">
    <citation type="submission" date="2024-10" db="EMBL/GenBank/DDBJ databases">
        <title>The Natural Products Discovery Center: Release of the First 8490 Sequenced Strains for Exploring Actinobacteria Biosynthetic Diversity.</title>
        <authorList>
            <person name="Kalkreuter E."/>
            <person name="Kautsar S.A."/>
            <person name="Yang D."/>
            <person name="Bader C.D."/>
            <person name="Teijaro C.N."/>
            <person name="Fluegel L."/>
            <person name="Davis C.M."/>
            <person name="Simpson J.R."/>
            <person name="Lauterbach L."/>
            <person name="Steele A.D."/>
            <person name="Gui C."/>
            <person name="Meng S."/>
            <person name="Li G."/>
            <person name="Viehrig K."/>
            <person name="Ye F."/>
            <person name="Su P."/>
            <person name="Kiefer A.F."/>
            <person name="Nichols A."/>
            <person name="Cepeda A.J."/>
            <person name="Yan W."/>
            <person name="Fan B."/>
            <person name="Jiang Y."/>
            <person name="Adhikari A."/>
            <person name="Zheng C.-J."/>
            <person name="Schuster L."/>
            <person name="Cowan T.M."/>
            <person name="Smanski M.J."/>
            <person name="Chevrette M.G."/>
            <person name="De Carvalho L.P.S."/>
            <person name="Shen B."/>
        </authorList>
    </citation>
    <scope>NUCLEOTIDE SEQUENCE [LARGE SCALE GENOMIC DNA]</scope>
    <source>
        <strain evidence="1 2">NPDC093086</strain>
    </source>
</reference>
<evidence type="ECO:0000313" key="1">
    <source>
        <dbReference type="EMBL" id="MFJ6035051.1"/>
    </source>
</evidence>
<accession>A0ABW8H2P3</accession>
<protein>
    <submittedName>
        <fullName evidence="1">Uncharacterized protein</fullName>
    </submittedName>
</protein>
<sequence>MRLESALTAAGPEDPAAVINQQLREVRRFAEAEGRDPAGSTPS</sequence>